<dbReference type="Proteomes" id="UP001165085">
    <property type="component" value="Unassembled WGS sequence"/>
</dbReference>
<proteinExistence type="predicted"/>
<evidence type="ECO:0000256" key="1">
    <source>
        <dbReference type="SAM" id="Phobius"/>
    </source>
</evidence>
<dbReference type="EMBL" id="BRXY01000090">
    <property type="protein sequence ID" value="GMH64009.1"/>
    <property type="molecule type" value="Genomic_DNA"/>
</dbReference>
<dbReference type="OrthoDB" id="198633at2759"/>
<comment type="caution">
    <text evidence="2">The sequence shown here is derived from an EMBL/GenBank/DDBJ whole genome shotgun (WGS) entry which is preliminary data.</text>
</comment>
<keyword evidence="3" id="KW-1185">Reference proteome</keyword>
<organism evidence="2 3">
    <name type="scientific">Triparma strigata</name>
    <dbReference type="NCBI Taxonomy" id="1606541"/>
    <lineage>
        <taxon>Eukaryota</taxon>
        <taxon>Sar</taxon>
        <taxon>Stramenopiles</taxon>
        <taxon>Ochrophyta</taxon>
        <taxon>Bolidophyceae</taxon>
        <taxon>Parmales</taxon>
        <taxon>Triparmaceae</taxon>
        <taxon>Triparma</taxon>
    </lineage>
</organism>
<feature type="transmembrane region" description="Helical" evidence="1">
    <location>
        <begin position="20"/>
        <end position="40"/>
    </location>
</feature>
<keyword evidence="1" id="KW-0472">Membrane</keyword>
<name>A0A9W7E0Z8_9STRA</name>
<evidence type="ECO:0008006" key="4">
    <source>
        <dbReference type="Google" id="ProtNLM"/>
    </source>
</evidence>
<gene>
    <name evidence="2" type="ORF">TrST_g7709</name>
</gene>
<keyword evidence="1" id="KW-1133">Transmembrane helix</keyword>
<reference evidence="3" key="1">
    <citation type="journal article" date="2023" name="Commun. Biol.">
        <title>Genome analysis of Parmales, the sister group of diatoms, reveals the evolutionary specialization of diatoms from phago-mixotrophs to photoautotrophs.</title>
        <authorList>
            <person name="Ban H."/>
            <person name="Sato S."/>
            <person name="Yoshikawa S."/>
            <person name="Yamada K."/>
            <person name="Nakamura Y."/>
            <person name="Ichinomiya M."/>
            <person name="Sato N."/>
            <person name="Blanc-Mathieu R."/>
            <person name="Endo H."/>
            <person name="Kuwata A."/>
            <person name="Ogata H."/>
        </authorList>
    </citation>
    <scope>NUCLEOTIDE SEQUENCE [LARGE SCALE GENOMIC DNA]</scope>
    <source>
        <strain evidence="3">NIES 3701</strain>
    </source>
</reference>
<evidence type="ECO:0000313" key="3">
    <source>
        <dbReference type="Proteomes" id="UP001165085"/>
    </source>
</evidence>
<protein>
    <recommendedName>
        <fullName evidence="4">Thioredoxin domain-containing protein</fullName>
    </recommendedName>
</protein>
<evidence type="ECO:0000313" key="2">
    <source>
        <dbReference type="EMBL" id="GMH64009.1"/>
    </source>
</evidence>
<accession>A0A9W7E0Z8</accession>
<dbReference type="AlphaFoldDB" id="A0A9W7E0Z8"/>
<sequence length="238" mass="26203">MPASSNLVLFLKKSWSLPAFLQAFSLALLGFFLTLSVSGYNNWRELEFKDYAMPAAVGVYVYWRNGILHQADGGIDANEATDGNEGVLDRRAPRLGRTIDWFHGSPPPSHSSHSSVTVFNILYVFSPTCIHSQKNLSGFTSAAANFVGKGDDREVFFGAISKEGEDTISDLMPLKKSKNLSKISLGTDTSDLIEMLFKNLSVDSFPHVFVIKNGSVEWDGHPCNLEGTLALMVGFWED</sequence>
<keyword evidence="1" id="KW-0812">Transmembrane</keyword>